<keyword evidence="3" id="KW-1185">Reference proteome</keyword>
<dbReference type="AlphaFoldDB" id="A0A1Y3B6W6"/>
<evidence type="ECO:0000313" key="3">
    <source>
        <dbReference type="Proteomes" id="UP000194236"/>
    </source>
</evidence>
<evidence type="ECO:0000256" key="1">
    <source>
        <dbReference type="SAM" id="MobiDB-lite"/>
    </source>
</evidence>
<reference evidence="2 3" key="1">
    <citation type="submission" date="2017-03" db="EMBL/GenBank/DDBJ databases">
        <title>Genome Survey of Euroglyphus maynei.</title>
        <authorList>
            <person name="Arlian L.G."/>
            <person name="Morgan M.S."/>
            <person name="Rider S.D."/>
        </authorList>
    </citation>
    <scope>NUCLEOTIDE SEQUENCE [LARGE SCALE GENOMIC DNA]</scope>
    <source>
        <strain evidence="2">Arlian Lab</strain>
        <tissue evidence="2">Whole body</tissue>
    </source>
</reference>
<organism evidence="2 3">
    <name type="scientific">Euroglyphus maynei</name>
    <name type="common">Mayne's house dust mite</name>
    <dbReference type="NCBI Taxonomy" id="6958"/>
    <lineage>
        <taxon>Eukaryota</taxon>
        <taxon>Metazoa</taxon>
        <taxon>Ecdysozoa</taxon>
        <taxon>Arthropoda</taxon>
        <taxon>Chelicerata</taxon>
        <taxon>Arachnida</taxon>
        <taxon>Acari</taxon>
        <taxon>Acariformes</taxon>
        <taxon>Sarcoptiformes</taxon>
        <taxon>Astigmata</taxon>
        <taxon>Psoroptidia</taxon>
        <taxon>Analgoidea</taxon>
        <taxon>Pyroglyphidae</taxon>
        <taxon>Pyroglyphinae</taxon>
        <taxon>Euroglyphus</taxon>
    </lineage>
</organism>
<dbReference type="Proteomes" id="UP000194236">
    <property type="component" value="Unassembled WGS sequence"/>
</dbReference>
<comment type="caution">
    <text evidence="2">The sequence shown here is derived from an EMBL/GenBank/DDBJ whole genome shotgun (WGS) entry which is preliminary data.</text>
</comment>
<feature type="compositionally biased region" description="Basic and acidic residues" evidence="1">
    <location>
        <begin position="287"/>
        <end position="302"/>
    </location>
</feature>
<dbReference type="OrthoDB" id="6511405at2759"/>
<feature type="compositionally biased region" description="Basic residues" evidence="1">
    <location>
        <begin position="261"/>
        <end position="279"/>
    </location>
</feature>
<proteinExistence type="predicted"/>
<feature type="compositionally biased region" description="Low complexity" evidence="1">
    <location>
        <begin position="307"/>
        <end position="321"/>
    </location>
</feature>
<dbReference type="EMBL" id="MUJZ01040984">
    <property type="protein sequence ID" value="OTF75633.1"/>
    <property type="molecule type" value="Genomic_DNA"/>
</dbReference>
<feature type="region of interest" description="Disordered" evidence="1">
    <location>
        <begin position="261"/>
        <end position="321"/>
    </location>
</feature>
<protein>
    <submittedName>
        <fullName evidence="2">Uncharacterized protein</fullName>
    </submittedName>
</protein>
<evidence type="ECO:0000313" key="2">
    <source>
        <dbReference type="EMBL" id="OTF75633.1"/>
    </source>
</evidence>
<name>A0A1Y3B6W6_EURMA</name>
<accession>A0A1Y3B6W6</accession>
<sequence length="505" mass="58375">MDSVCLNGGGGTKGFDPLKGSRDNRSSLLSSWLFPSNTFSLVSQPLAIFHKFKNSLCINNSKINNEMENIELKYSTSCPADIAKPSQLSFLCYINHQENSQEPFHQDIAQFQNNSQIHTSFLMKNCNNINLSEKSSLMKTMTKMDLAAEYFHQFSMNEKIKCHRRMSSLRGFEMDKLEPMFPSLINSTLPFMERKRCLSSSSLDDIKHLPYDLHERAKNIVIEKFDEMIAEEKSLLETTKVNGFNENLITKTDNDINCQKTKKRNKNRKRRNRKKKNRDKCKSFSNVEEKLIDNQMKDEPKNRAVNTQSDLTSSSSSSITTNTTELLANEKSNSEKNCFISKFFSFPCHDDDDDEESKSEIFEPQSINWDDENETDDDVPINGSLEKEFTCNGLFFSNLVTKEPRKIHCEIEFSVQDFLIDSTTTDDFDDENIWVETPEEREFREKMQAMVTKANEEWDAISLPPECNDNDVGVFALEIKSPQLTQRRVQFVEDPIIWFISDLED</sequence>
<gene>
    <name evidence="2" type="ORF">BLA29_000104</name>
</gene>